<dbReference type="PROSITE" id="PS00107">
    <property type="entry name" value="PROTEIN_KINASE_ATP"/>
    <property type="match status" value="1"/>
</dbReference>
<evidence type="ECO:0000256" key="9">
    <source>
        <dbReference type="PROSITE-ProRule" id="PRU10141"/>
    </source>
</evidence>
<comment type="catalytic activity">
    <reaction evidence="8">
        <text>L-seryl-[protein] + ATP = O-phospho-L-seryl-[protein] + ADP + H(+)</text>
        <dbReference type="Rhea" id="RHEA:17989"/>
        <dbReference type="Rhea" id="RHEA-COMP:9863"/>
        <dbReference type="Rhea" id="RHEA-COMP:11604"/>
        <dbReference type="ChEBI" id="CHEBI:15378"/>
        <dbReference type="ChEBI" id="CHEBI:29999"/>
        <dbReference type="ChEBI" id="CHEBI:30616"/>
        <dbReference type="ChEBI" id="CHEBI:83421"/>
        <dbReference type="ChEBI" id="CHEBI:456216"/>
        <dbReference type="EC" id="2.7.11.1"/>
    </reaction>
</comment>
<dbReference type="InterPro" id="IPR011009">
    <property type="entry name" value="Kinase-like_dom_sf"/>
</dbReference>
<keyword evidence="4 9" id="KW-0547">Nucleotide-binding</keyword>
<dbReference type="Gene3D" id="1.10.510.10">
    <property type="entry name" value="Transferase(Phosphotransferase) domain 1"/>
    <property type="match status" value="1"/>
</dbReference>
<feature type="compositionally biased region" description="Low complexity" evidence="10">
    <location>
        <begin position="61"/>
        <end position="77"/>
    </location>
</feature>
<dbReference type="EMBL" id="FQNF01000062">
    <property type="protein sequence ID" value="SGZ40727.1"/>
    <property type="molecule type" value="Genomic_DNA"/>
</dbReference>
<dbReference type="Gene3D" id="3.30.200.20">
    <property type="entry name" value="Phosphorylase Kinase, domain 1"/>
    <property type="match status" value="1"/>
</dbReference>
<feature type="region of interest" description="Disordered" evidence="10">
    <location>
        <begin position="519"/>
        <end position="632"/>
    </location>
</feature>
<evidence type="ECO:0000256" key="3">
    <source>
        <dbReference type="ARBA" id="ARBA00022679"/>
    </source>
</evidence>
<feature type="compositionally biased region" description="Basic and acidic residues" evidence="10">
    <location>
        <begin position="587"/>
        <end position="604"/>
    </location>
</feature>
<evidence type="ECO:0000256" key="1">
    <source>
        <dbReference type="ARBA" id="ARBA00012513"/>
    </source>
</evidence>
<evidence type="ECO:0000256" key="10">
    <source>
        <dbReference type="SAM" id="MobiDB-lite"/>
    </source>
</evidence>
<dbReference type="EC" id="2.7.11.1" evidence="1"/>
<feature type="binding site" evidence="9">
    <location>
        <position position="299"/>
    </location>
    <ligand>
        <name>ATP</name>
        <dbReference type="ChEBI" id="CHEBI:30616"/>
    </ligand>
</feature>
<feature type="compositionally biased region" description="Basic and acidic residues" evidence="10">
    <location>
        <begin position="519"/>
        <end position="537"/>
    </location>
</feature>
<dbReference type="InterPro" id="IPR000719">
    <property type="entry name" value="Prot_kinase_dom"/>
</dbReference>
<reference evidence="13" key="1">
    <citation type="submission" date="2016-11" db="EMBL/GenBank/DDBJ databases">
        <authorList>
            <person name="Guldener U."/>
        </authorList>
    </citation>
    <scope>NUCLEOTIDE SEQUENCE [LARGE SCALE GENOMIC DNA]</scope>
</reference>
<evidence type="ECO:0000259" key="11">
    <source>
        <dbReference type="PROSITE" id="PS50011"/>
    </source>
</evidence>
<keyword evidence="13" id="KW-1185">Reference proteome</keyword>
<evidence type="ECO:0000256" key="2">
    <source>
        <dbReference type="ARBA" id="ARBA00022527"/>
    </source>
</evidence>
<feature type="compositionally biased region" description="Polar residues" evidence="10">
    <location>
        <begin position="231"/>
        <end position="244"/>
    </location>
</feature>
<name>A0A1L0D0R9_9ASCO</name>
<dbReference type="Proteomes" id="UP000183365">
    <property type="component" value="Unassembled WGS sequence"/>
</dbReference>
<feature type="region of interest" description="Disordered" evidence="10">
    <location>
        <begin position="161"/>
        <end position="244"/>
    </location>
</feature>
<dbReference type="OrthoDB" id="3972684at2759"/>
<evidence type="ECO:0000256" key="7">
    <source>
        <dbReference type="ARBA" id="ARBA00047899"/>
    </source>
</evidence>
<keyword evidence="5" id="KW-0418">Kinase</keyword>
<keyword evidence="6 9" id="KW-0067">ATP-binding</keyword>
<dbReference type="PROSITE" id="PS00108">
    <property type="entry name" value="PROTEIN_KINASE_ST"/>
    <property type="match status" value="1"/>
</dbReference>
<gene>
    <name evidence="12" type="ORF">HGUI_02927</name>
</gene>
<evidence type="ECO:0000256" key="4">
    <source>
        <dbReference type="ARBA" id="ARBA00022741"/>
    </source>
</evidence>
<dbReference type="AlphaFoldDB" id="A0A1L0D0R9"/>
<dbReference type="SMART" id="SM00220">
    <property type="entry name" value="S_TKc"/>
    <property type="match status" value="1"/>
</dbReference>
<dbReference type="InterPro" id="IPR008271">
    <property type="entry name" value="Ser/Thr_kinase_AS"/>
</dbReference>
<dbReference type="GO" id="GO:0005829">
    <property type="term" value="C:cytosol"/>
    <property type="evidence" value="ECO:0007669"/>
    <property type="project" value="TreeGrafter"/>
</dbReference>
<dbReference type="PANTHER" id="PTHR24343">
    <property type="entry name" value="SERINE/THREONINE KINASE"/>
    <property type="match status" value="1"/>
</dbReference>
<accession>A0A1L0D0R9</accession>
<feature type="compositionally biased region" description="Polar residues" evidence="10">
    <location>
        <begin position="78"/>
        <end position="90"/>
    </location>
</feature>
<sequence>MPLFNKIFNNSNSHLSHSIFKNNDSNENLHKETLKNNVDDKNFNTSHKIVKENVTINDLLNNQNQQNPSNNINIPSQTNKPEGSTNGLKSSHSRDQLKHHNHHGKSGFLGLGKLHKHNSNSSQASSIHSHAFSDDNARDLSPTHNSSSMVEIKRFFRPQLLSSTSKDTLHNKKDRQGKEGKPHRTGSHSSLLKIGKNRSQTPSIMSNPLRDNNHQSSHKNKFFGSHKETNTSHTAIPPSTDSSLSLSNKTNIYQDDTILVQKYGKLGKMLGSGAGGSVRIIKRPSDGKTFAVKEFRAKKDDESMKDYVKKCTAEFCIGCTLHHPNIVETLDIFQDLPNCKFWEVMEYCPVDFFSVVMSGLMSRNEINCCFKQLIKGVSYLHEDMGLAHRDLKLDNCVMTVNGILKIIDFGSAVVFKYPYDNEITLAKGIVGSDPYLAPEVLLPGKYDPRFLDIWSCGIIYCCMVLKRFPWKLPDPKKDKNFYLFQLEDEVEHDYVESAKRHAELLAKIKLEKQRKKAEQLKLQQEQEEREMKEKAEDIETDNIDDTEAKEVTETLVVQKPTVEHVDVPEKETDQVQAKQEAAPEPPQENKEEEKEKEHETKTEASEQNPPTSAGSAKKKEGKTGNKKPLQGPYRLFRLLPHAARPMLSKILEVDPQKRSTLAEMFDDEWFSSINECGLDENKRIYHGKGHIHTIVLEDDGKEIITDSTHFDN</sequence>
<dbReference type="InterPro" id="IPR017441">
    <property type="entry name" value="Protein_kinase_ATP_BS"/>
</dbReference>
<dbReference type="PANTHER" id="PTHR24343:SF137">
    <property type="entry name" value="SERINE_THREONINE-PROTEIN KINASE HRK1"/>
    <property type="match status" value="1"/>
</dbReference>
<evidence type="ECO:0000256" key="5">
    <source>
        <dbReference type="ARBA" id="ARBA00022777"/>
    </source>
</evidence>
<keyword evidence="3" id="KW-0808">Transferase</keyword>
<dbReference type="GO" id="GO:0005524">
    <property type="term" value="F:ATP binding"/>
    <property type="evidence" value="ECO:0007669"/>
    <property type="project" value="UniProtKB-UniRule"/>
</dbReference>
<feature type="compositionally biased region" description="Low complexity" evidence="10">
    <location>
        <begin position="119"/>
        <end position="130"/>
    </location>
</feature>
<organism evidence="12 13">
    <name type="scientific">Hanseniaspora guilliermondii</name>
    <dbReference type="NCBI Taxonomy" id="56406"/>
    <lineage>
        <taxon>Eukaryota</taxon>
        <taxon>Fungi</taxon>
        <taxon>Dikarya</taxon>
        <taxon>Ascomycota</taxon>
        <taxon>Saccharomycotina</taxon>
        <taxon>Saccharomycetes</taxon>
        <taxon>Saccharomycodales</taxon>
        <taxon>Saccharomycodaceae</taxon>
        <taxon>Hanseniaspora</taxon>
    </lineage>
</organism>
<feature type="compositionally biased region" description="Basic and acidic residues" evidence="10">
    <location>
        <begin position="167"/>
        <end position="182"/>
    </location>
</feature>
<evidence type="ECO:0000313" key="13">
    <source>
        <dbReference type="Proteomes" id="UP000183365"/>
    </source>
</evidence>
<proteinExistence type="predicted"/>
<dbReference type="GO" id="GO:0004674">
    <property type="term" value="F:protein serine/threonine kinase activity"/>
    <property type="evidence" value="ECO:0007669"/>
    <property type="project" value="UniProtKB-KW"/>
</dbReference>
<feature type="compositionally biased region" description="Basic and acidic residues" evidence="10">
    <location>
        <begin position="561"/>
        <end position="573"/>
    </location>
</feature>
<dbReference type="SUPFAM" id="SSF56112">
    <property type="entry name" value="Protein kinase-like (PK-like)"/>
    <property type="match status" value="1"/>
</dbReference>
<dbReference type="Pfam" id="PF00069">
    <property type="entry name" value="Pkinase"/>
    <property type="match status" value="1"/>
</dbReference>
<evidence type="ECO:0000256" key="8">
    <source>
        <dbReference type="ARBA" id="ARBA00048679"/>
    </source>
</evidence>
<keyword evidence="2" id="KW-0723">Serine/threonine-protein kinase</keyword>
<feature type="domain" description="Protein kinase" evidence="11">
    <location>
        <begin position="264"/>
        <end position="670"/>
    </location>
</feature>
<dbReference type="VEuPathDB" id="FungiDB:HGUI_02927"/>
<dbReference type="PROSITE" id="PS50011">
    <property type="entry name" value="PROTEIN_KINASE_DOM"/>
    <property type="match status" value="1"/>
</dbReference>
<comment type="catalytic activity">
    <reaction evidence="7">
        <text>L-threonyl-[protein] + ATP = O-phospho-L-threonyl-[protein] + ADP + H(+)</text>
        <dbReference type="Rhea" id="RHEA:46608"/>
        <dbReference type="Rhea" id="RHEA-COMP:11060"/>
        <dbReference type="Rhea" id="RHEA-COMP:11605"/>
        <dbReference type="ChEBI" id="CHEBI:15378"/>
        <dbReference type="ChEBI" id="CHEBI:30013"/>
        <dbReference type="ChEBI" id="CHEBI:30616"/>
        <dbReference type="ChEBI" id="CHEBI:61977"/>
        <dbReference type="ChEBI" id="CHEBI:456216"/>
        <dbReference type="EC" id="2.7.11.1"/>
    </reaction>
</comment>
<feature type="compositionally biased region" description="Polar residues" evidence="10">
    <location>
        <begin position="197"/>
        <end position="210"/>
    </location>
</feature>
<protein>
    <recommendedName>
        <fullName evidence="1">non-specific serine/threonine protein kinase</fullName>
        <ecNumber evidence="1">2.7.11.1</ecNumber>
    </recommendedName>
</protein>
<evidence type="ECO:0000313" key="12">
    <source>
        <dbReference type="EMBL" id="SGZ40727.1"/>
    </source>
</evidence>
<dbReference type="GO" id="GO:0006873">
    <property type="term" value="P:intracellular monoatomic ion homeostasis"/>
    <property type="evidence" value="ECO:0007669"/>
    <property type="project" value="EnsemblFungi"/>
</dbReference>
<feature type="region of interest" description="Disordered" evidence="10">
    <location>
        <begin position="61"/>
        <end position="146"/>
    </location>
</feature>
<evidence type="ECO:0000256" key="6">
    <source>
        <dbReference type="ARBA" id="ARBA00022840"/>
    </source>
</evidence>